<evidence type="ECO:0000313" key="3">
    <source>
        <dbReference type="Proteomes" id="UP000244896"/>
    </source>
</evidence>
<accession>A0A2U8E042</accession>
<evidence type="ECO:0008006" key="4">
    <source>
        <dbReference type="Google" id="ProtNLM"/>
    </source>
</evidence>
<dbReference type="Pfam" id="PF13174">
    <property type="entry name" value="TPR_6"/>
    <property type="match status" value="1"/>
</dbReference>
<gene>
    <name evidence="2" type="ORF">CKA38_01750</name>
</gene>
<dbReference type="AlphaFoldDB" id="A0A2U8E042"/>
<dbReference type="KEGG" id="elut:CKA38_01750"/>
<name>A0A2U8E042_9BACT</name>
<feature type="region of interest" description="Disordered" evidence="1">
    <location>
        <begin position="299"/>
        <end position="322"/>
    </location>
</feature>
<dbReference type="InterPro" id="IPR019734">
    <property type="entry name" value="TPR_rpt"/>
</dbReference>
<sequence>MRFSHTSLAGTLTGRFVAFLMFATGLGFAQGQDAVARGENLQAEVDAAWRSMQMGRWVDAGEMLAAIKLATGDADLLSQAHLAEGNLWQFRRPSADMARAAASYEWVLKNHPDNKHAPWALLALARLPGLDVLSPKPDESIPLYRRVAAEYPDSDAAQEAMLHLTLALWKAGGVDGAREGVAELERWRAAHPNPDYALHAALVLGKLYRYPLGECGRAVTHLRAALDTQKGSSFAQRAQTCWTIASLAEHDLKDREIAIEYYTRFIREFPNHRTTFMVKQGLARLGAPVPETNDGGLLNRTIDAQPPASGLTAGGVPENSTP</sequence>
<dbReference type="SUPFAM" id="SSF48452">
    <property type="entry name" value="TPR-like"/>
    <property type="match status" value="1"/>
</dbReference>
<dbReference type="Proteomes" id="UP000244896">
    <property type="component" value="Chromosome"/>
</dbReference>
<evidence type="ECO:0000313" key="2">
    <source>
        <dbReference type="EMBL" id="AWI08155.1"/>
    </source>
</evidence>
<evidence type="ECO:0000256" key="1">
    <source>
        <dbReference type="SAM" id="MobiDB-lite"/>
    </source>
</evidence>
<dbReference type="Gene3D" id="1.25.40.10">
    <property type="entry name" value="Tetratricopeptide repeat domain"/>
    <property type="match status" value="2"/>
</dbReference>
<protein>
    <recommendedName>
        <fullName evidence="4">Outer membrane lipoprotein BamD-like domain-containing protein</fullName>
    </recommendedName>
</protein>
<keyword evidence="3" id="KW-1185">Reference proteome</keyword>
<proteinExistence type="predicted"/>
<dbReference type="EMBL" id="CP023004">
    <property type="protein sequence ID" value="AWI08155.1"/>
    <property type="molecule type" value="Genomic_DNA"/>
</dbReference>
<dbReference type="InterPro" id="IPR011990">
    <property type="entry name" value="TPR-like_helical_dom_sf"/>
</dbReference>
<dbReference type="RefSeq" id="WP_108823960.1">
    <property type="nucleotide sequence ID" value="NZ_CP023004.1"/>
</dbReference>
<organism evidence="2 3">
    <name type="scientific">Ereboglobus luteus</name>
    <dbReference type="NCBI Taxonomy" id="1796921"/>
    <lineage>
        <taxon>Bacteria</taxon>
        <taxon>Pseudomonadati</taxon>
        <taxon>Verrucomicrobiota</taxon>
        <taxon>Opitutia</taxon>
        <taxon>Opitutales</taxon>
        <taxon>Opitutaceae</taxon>
        <taxon>Ereboglobus</taxon>
    </lineage>
</organism>
<reference evidence="2 3" key="1">
    <citation type="journal article" date="2018" name="Syst. Appl. Microbiol.">
        <title>Ereboglobus luteus gen. nov. sp. nov. from cockroach guts, and new insights into the oxygen relationship of the genera Opitutus and Didymococcus (Verrucomicrobia: Opitutaceae).</title>
        <authorList>
            <person name="Tegtmeier D."/>
            <person name="Belitz A."/>
            <person name="Radek R."/>
            <person name="Heimerl T."/>
            <person name="Brune A."/>
        </authorList>
    </citation>
    <scope>NUCLEOTIDE SEQUENCE [LARGE SCALE GENOMIC DNA]</scope>
    <source>
        <strain evidence="2 3">Ho45</strain>
    </source>
</reference>